<dbReference type="PANTHER" id="PTHR47969">
    <property type="entry name" value="CHROMOSOME-ASSOCIATED KINESIN KIF4A-RELATED"/>
    <property type="match status" value="1"/>
</dbReference>
<evidence type="ECO:0000256" key="20">
    <source>
        <dbReference type="PROSITE-ProRule" id="PRU00283"/>
    </source>
</evidence>
<dbReference type="GO" id="GO:0008017">
    <property type="term" value="F:microtubule binding"/>
    <property type="evidence" value="ECO:0007669"/>
    <property type="project" value="InterPro"/>
</dbReference>
<feature type="region of interest" description="Disordered" evidence="22">
    <location>
        <begin position="1188"/>
        <end position="1214"/>
    </location>
</feature>
<evidence type="ECO:0000256" key="18">
    <source>
        <dbReference type="ARBA" id="ARBA00045294"/>
    </source>
</evidence>
<keyword evidence="17" id="KW-0206">Cytoskeleton</keyword>
<feature type="compositionally biased region" description="Basic and acidic residues" evidence="22">
    <location>
        <begin position="1199"/>
        <end position="1212"/>
    </location>
</feature>
<feature type="region of interest" description="Disordered" evidence="22">
    <location>
        <begin position="815"/>
        <end position="834"/>
    </location>
</feature>
<dbReference type="InterPro" id="IPR027640">
    <property type="entry name" value="Kinesin-like_fam"/>
</dbReference>
<feature type="compositionally biased region" description="Acidic residues" evidence="22">
    <location>
        <begin position="1638"/>
        <end position="1648"/>
    </location>
</feature>
<dbReference type="CDD" id="cd22434">
    <property type="entry name" value="KH-I_HNRNPK_rpt3"/>
    <property type="match status" value="1"/>
</dbReference>
<evidence type="ECO:0000256" key="21">
    <source>
        <dbReference type="SAM" id="Coils"/>
    </source>
</evidence>
<evidence type="ECO:0000256" key="2">
    <source>
        <dbReference type="ARBA" id="ARBA00004245"/>
    </source>
</evidence>
<dbReference type="FunFam" id="3.40.850.10:FF:000236">
    <property type="entry name" value="Kinesin-like protein"/>
    <property type="match status" value="1"/>
</dbReference>
<dbReference type="GO" id="GO:0005524">
    <property type="term" value="F:ATP binding"/>
    <property type="evidence" value="ECO:0007669"/>
    <property type="project" value="UniProtKB-KW"/>
</dbReference>
<evidence type="ECO:0000256" key="3">
    <source>
        <dbReference type="ARBA" id="ARBA00004642"/>
    </source>
</evidence>
<dbReference type="STRING" id="10029.G3IAS8"/>
<keyword evidence="9" id="KW-0747">Spliceosome</keyword>
<dbReference type="GO" id="GO:0051231">
    <property type="term" value="P:spindle elongation"/>
    <property type="evidence" value="ECO:0007669"/>
    <property type="project" value="TreeGrafter"/>
</dbReference>
<dbReference type="GO" id="GO:0007018">
    <property type="term" value="P:microtubule-based movement"/>
    <property type="evidence" value="ECO:0007669"/>
    <property type="project" value="InterPro"/>
</dbReference>
<evidence type="ECO:0000256" key="17">
    <source>
        <dbReference type="ARBA" id="ARBA00023212"/>
    </source>
</evidence>
<dbReference type="SUPFAM" id="SSF52540">
    <property type="entry name" value="P-loop containing nucleoside triphosphate hydrolases"/>
    <property type="match status" value="1"/>
</dbReference>
<keyword evidence="16" id="KW-0804">Transcription</keyword>
<organism evidence="24 25">
    <name type="scientific">Cricetulus griseus</name>
    <name type="common">Chinese hamster</name>
    <name type="synonym">Cricetulus barabensis griseus</name>
    <dbReference type="NCBI Taxonomy" id="10029"/>
    <lineage>
        <taxon>Eukaryota</taxon>
        <taxon>Metazoa</taxon>
        <taxon>Chordata</taxon>
        <taxon>Craniata</taxon>
        <taxon>Vertebrata</taxon>
        <taxon>Euteleostomi</taxon>
        <taxon>Mammalia</taxon>
        <taxon>Eutheria</taxon>
        <taxon>Euarchontoglires</taxon>
        <taxon>Glires</taxon>
        <taxon>Rodentia</taxon>
        <taxon>Myomorpha</taxon>
        <taxon>Muroidea</taxon>
        <taxon>Cricetidae</taxon>
        <taxon>Cricetinae</taxon>
        <taxon>Cricetulus</taxon>
    </lineage>
</organism>
<dbReference type="Gene3D" id="3.30.1370.10">
    <property type="entry name" value="K Homology domain, type 1"/>
    <property type="match status" value="3"/>
</dbReference>
<dbReference type="InterPro" id="IPR036612">
    <property type="entry name" value="KH_dom_type_1_sf"/>
</dbReference>
<dbReference type="InterPro" id="IPR004088">
    <property type="entry name" value="KH_dom_type_1"/>
</dbReference>
<keyword evidence="15" id="KW-0010">Activator</keyword>
<reference evidence="25" key="1">
    <citation type="journal article" date="2011" name="Nat. Biotechnol.">
        <title>The genomic sequence of the Chinese hamster ovary (CHO)-K1 cell line.</title>
        <authorList>
            <person name="Xu X."/>
            <person name="Nagarajan H."/>
            <person name="Lewis N.E."/>
            <person name="Pan S."/>
            <person name="Cai Z."/>
            <person name="Liu X."/>
            <person name="Chen W."/>
            <person name="Xie M."/>
            <person name="Wang W."/>
            <person name="Hammond S."/>
            <person name="Andersen M.R."/>
            <person name="Neff N."/>
            <person name="Passarelli B."/>
            <person name="Koh W."/>
            <person name="Fan H.C."/>
            <person name="Wang J."/>
            <person name="Gui Y."/>
            <person name="Lee K.H."/>
            <person name="Betenbaugh M.J."/>
            <person name="Quake S.R."/>
            <person name="Famili I."/>
            <person name="Palsson B.O."/>
            <person name="Wang J."/>
        </authorList>
    </citation>
    <scope>NUCLEOTIDE SEQUENCE [LARGE SCALE GENOMIC DNA]</scope>
    <source>
        <strain evidence="25">CHO K1 cell line</strain>
    </source>
</reference>
<dbReference type="InterPro" id="IPR019821">
    <property type="entry name" value="Kinesin_motor_CS"/>
</dbReference>
<evidence type="ECO:0000256" key="7">
    <source>
        <dbReference type="ARBA" id="ARBA00022491"/>
    </source>
</evidence>
<dbReference type="GO" id="GO:0005681">
    <property type="term" value="C:spliceosomal complex"/>
    <property type="evidence" value="ECO:0007669"/>
    <property type="project" value="UniProtKB-KW"/>
</dbReference>
<evidence type="ECO:0000256" key="11">
    <source>
        <dbReference type="ARBA" id="ARBA00022840"/>
    </source>
</evidence>
<protein>
    <recommendedName>
        <fullName evidence="4">Heterogeneous nuclear ribonucleoprotein K</fullName>
    </recommendedName>
</protein>
<dbReference type="GO" id="GO:0005875">
    <property type="term" value="C:microtubule associated complex"/>
    <property type="evidence" value="ECO:0007669"/>
    <property type="project" value="TreeGrafter"/>
</dbReference>
<dbReference type="PROSITE" id="PS50067">
    <property type="entry name" value="KINESIN_MOTOR_2"/>
    <property type="match status" value="1"/>
</dbReference>
<feature type="compositionally biased region" description="Polar residues" evidence="22">
    <location>
        <begin position="815"/>
        <end position="832"/>
    </location>
</feature>
<keyword evidence="14" id="KW-0238">DNA-binding</keyword>
<evidence type="ECO:0000256" key="19">
    <source>
        <dbReference type="PROSITE-ProRule" id="PRU00117"/>
    </source>
</evidence>
<dbReference type="PROSITE" id="PS50084">
    <property type="entry name" value="KH_TYPE_1"/>
    <property type="match status" value="3"/>
</dbReference>
<evidence type="ECO:0000256" key="10">
    <source>
        <dbReference type="ARBA" id="ARBA00022741"/>
    </source>
</evidence>
<evidence type="ECO:0000313" key="24">
    <source>
        <dbReference type="EMBL" id="EGW07100.1"/>
    </source>
</evidence>
<gene>
    <name evidence="24" type="ORF">I79_020709</name>
</gene>
<name>G3IAS8_CRIGR</name>
<feature type="coiled-coil region" evidence="21">
    <location>
        <begin position="1221"/>
        <end position="1346"/>
    </location>
</feature>
<dbReference type="GO" id="GO:0002102">
    <property type="term" value="C:podosome"/>
    <property type="evidence" value="ECO:0007669"/>
    <property type="project" value="UniProtKB-SubCell"/>
</dbReference>
<comment type="subcellular location">
    <subcellularLocation>
        <location evidence="1">Cell projection</location>
        <location evidence="1">Podosome</location>
    </subcellularLocation>
    <subcellularLocation>
        <location evidence="2">Cytoplasm</location>
        <location evidence="2">Cytoskeleton</location>
    </subcellularLocation>
    <subcellularLocation>
        <location evidence="3">Nucleus</location>
        <location evidence="3">Nucleoplasm</location>
    </subcellularLocation>
</comment>
<dbReference type="GO" id="GO:0005654">
    <property type="term" value="C:nucleoplasm"/>
    <property type="evidence" value="ECO:0007669"/>
    <property type="project" value="UniProtKB-SubCell"/>
</dbReference>
<keyword evidence="7" id="KW-0678">Repressor</keyword>
<keyword evidence="8" id="KW-0597">Phosphoprotein</keyword>
<feature type="domain" description="Kinesin motor" evidence="23">
    <location>
        <begin position="542"/>
        <end position="782"/>
    </location>
</feature>
<evidence type="ECO:0000256" key="5">
    <source>
        <dbReference type="ARBA" id="ARBA00022481"/>
    </source>
</evidence>
<dbReference type="SUPFAM" id="SSF54791">
    <property type="entry name" value="Eukaryotic type KH-domain (KH-domain type I)"/>
    <property type="match status" value="2"/>
</dbReference>
<evidence type="ECO:0000256" key="6">
    <source>
        <dbReference type="ARBA" id="ARBA00022490"/>
    </source>
</evidence>
<dbReference type="FunFam" id="3.30.1370.10:FF:000023">
    <property type="entry name" value="Heterogeneous nuclear ribonucleoprotein K, like"/>
    <property type="match status" value="1"/>
</dbReference>
<evidence type="ECO:0000256" key="15">
    <source>
        <dbReference type="ARBA" id="ARBA00023159"/>
    </source>
</evidence>
<dbReference type="PRINTS" id="PR00380">
    <property type="entry name" value="KINESINHEAVY"/>
</dbReference>
<feature type="compositionally biased region" description="Basic and acidic residues" evidence="22">
    <location>
        <begin position="213"/>
        <end position="222"/>
    </location>
</feature>
<proteinExistence type="inferred from homology"/>
<feature type="region of interest" description="Disordered" evidence="22">
    <location>
        <begin position="1549"/>
        <end position="1603"/>
    </location>
</feature>
<comment type="function">
    <text evidence="18">One of the major pre-mRNA-binding proteins. Binds tenaciously to poly(C) sequences. Likely to play a role in the nuclear metabolism of hnRNAs, particularly for pre-mRNAs that contain cytidine-rich sequences. Can also bind poly(C) single-stranded DNA. Plays an important role in p53/TP53 response to DNA damage, acting at the level of both transcription activation and repression. When sumoylated, acts as a transcriptional coactivator of p53/TP53, playing a role in p21/CDKN1A and 14-3-3 sigma/SFN induction. As far as transcription repression is concerned, acts by interacting with long intergenic RNA p21 (lincRNA-p21), a non-coding RNA induced by p53/TP53. This interaction is necessary for the induction of apoptosis, but not cell cycle arrest. As part of a ribonucleoprotein complex composed at least of ZNF827, HNRNPL and the circular RNA circZNF827 that nucleates the complex on chromatin, may negatively regulate the transcription of genes involved in neuronal differentiation.</text>
</comment>
<dbReference type="InterPro" id="IPR012987">
    <property type="entry name" value="ROK_N"/>
</dbReference>
<dbReference type="PROSITE" id="PS00411">
    <property type="entry name" value="KINESIN_MOTOR_1"/>
    <property type="match status" value="1"/>
</dbReference>
<keyword evidence="6" id="KW-0963">Cytoplasm</keyword>
<dbReference type="Gene3D" id="3.40.850.10">
    <property type="entry name" value="Kinesin motor domain"/>
    <property type="match status" value="1"/>
</dbReference>
<dbReference type="FunCoup" id="G3IAS8">
    <property type="interactions" value="79"/>
</dbReference>
<dbReference type="InterPro" id="IPR004087">
    <property type="entry name" value="KH_dom"/>
</dbReference>
<keyword evidence="9" id="KW-0508">mRNA splicing</keyword>
<keyword evidence="12 19" id="KW-0694">RNA-binding</keyword>
<evidence type="ECO:0000256" key="14">
    <source>
        <dbReference type="ARBA" id="ARBA00023125"/>
    </source>
</evidence>
<evidence type="ECO:0000256" key="12">
    <source>
        <dbReference type="ARBA" id="ARBA00022884"/>
    </source>
</evidence>
<comment type="similarity">
    <text evidence="20">Belongs to the TRAFAC class myosin-kinesin ATPase superfamily. Kinesin family.</text>
</comment>
<dbReference type="CDD" id="cd22433">
    <property type="entry name" value="KH-I_HNRNPK_rpt2"/>
    <property type="match status" value="1"/>
</dbReference>
<feature type="region of interest" description="Disordered" evidence="22">
    <location>
        <begin position="1"/>
        <end position="36"/>
    </location>
</feature>
<accession>G3IAS8</accession>
<dbReference type="InterPro" id="IPR036961">
    <property type="entry name" value="Kinesin_motor_dom_sf"/>
</dbReference>
<keyword evidence="9" id="KW-0507">mRNA processing</keyword>
<dbReference type="EMBL" id="JH001748">
    <property type="protein sequence ID" value="EGW07100.1"/>
    <property type="molecule type" value="Genomic_DNA"/>
</dbReference>
<dbReference type="Pfam" id="PF00013">
    <property type="entry name" value="KH_1"/>
    <property type="match status" value="2"/>
</dbReference>
<evidence type="ECO:0000256" key="4">
    <source>
        <dbReference type="ARBA" id="ARBA00018447"/>
    </source>
</evidence>
<evidence type="ECO:0000256" key="16">
    <source>
        <dbReference type="ARBA" id="ARBA00023163"/>
    </source>
</evidence>
<evidence type="ECO:0000313" key="25">
    <source>
        <dbReference type="Proteomes" id="UP000001075"/>
    </source>
</evidence>
<dbReference type="InParanoid" id="G3IAS8"/>
<dbReference type="GO" id="GO:0007052">
    <property type="term" value="P:mitotic spindle organization"/>
    <property type="evidence" value="ECO:0007669"/>
    <property type="project" value="TreeGrafter"/>
</dbReference>
<keyword evidence="13" id="KW-0805">Transcription regulation</keyword>
<evidence type="ECO:0000259" key="23">
    <source>
        <dbReference type="PROSITE" id="PS50067"/>
    </source>
</evidence>
<dbReference type="eggNOG" id="KOG0244">
    <property type="taxonomic scope" value="Eukaryota"/>
</dbReference>
<dbReference type="InterPro" id="IPR027417">
    <property type="entry name" value="P-loop_NTPase"/>
</dbReference>
<dbReference type="FunFam" id="3.30.1370.10:FF:000025">
    <property type="entry name" value="Heterogeneous nuclear ribonucleoprotein K, like"/>
    <property type="match status" value="1"/>
</dbReference>
<feature type="region of interest" description="Disordered" evidence="22">
    <location>
        <begin position="193"/>
        <end position="266"/>
    </location>
</feature>
<dbReference type="GO" id="GO:0003777">
    <property type="term" value="F:microtubule motor activity"/>
    <property type="evidence" value="ECO:0007669"/>
    <property type="project" value="InterPro"/>
</dbReference>
<dbReference type="Pfam" id="PF08067">
    <property type="entry name" value="ROKNT"/>
    <property type="match status" value="1"/>
</dbReference>
<dbReference type="Proteomes" id="UP000001075">
    <property type="component" value="Unassembled WGS sequence"/>
</dbReference>
<keyword evidence="5" id="KW-0488">Methylation</keyword>
<evidence type="ECO:0000256" key="22">
    <source>
        <dbReference type="SAM" id="MobiDB-lite"/>
    </source>
</evidence>
<keyword evidence="10" id="KW-0547">Nucleotide-binding</keyword>
<dbReference type="SMART" id="SM00129">
    <property type="entry name" value="KISc"/>
    <property type="match status" value="1"/>
</dbReference>
<evidence type="ECO:0000256" key="9">
    <source>
        <dbReference type="ARBA" id="ARBA00022728"/>
    </source>
</evidence>
<evidence type="ECO:0000256" key="13">
    <source>
        <dbReference type="ARBA" id="ARBA00023015"/>
    </source>
</evidence>
<dbReference type="PANTHER" id="PTHR47969:SF30">
    <property type="entry name" value="KINESIN FAMILY MEMBER 27"/>
    <property type="match status" value="1"/>
</dbReference>
<evidence type="ECO:0000256" key="1">
    <source>
        <dbReference type="ARBA" id="ARBA00004188"/>
    </source>
</evidence>
<dbReference type="Pfam" id="PF25764">
    <property type="entry name" value="KIF21A_4th"/>
    <property type="match status" value="1"/>
</dbReference>
<evidence type="ECO:0000256" key="8">
    <source>
        <dbReference type="ARBA" id="ARBA00022553"/>
    </source>
</evidence>
<comment type="caution">
    <text evidence="20">Lacks conserved residue(s) required for the propagation of feature annotation.</text>
</comment>
<dbReference type="GO" id="GO:0003723">
    <property type="term" value="F:RNA binding"/>
    <property type="evidence" value="ECO:0007669"/>
    <property type="project" value="UniProtKB-UniRule"/>
</dbReference>
<dbReference type="SMART" id="SM00322">
    <property type="entry name" value="KH"/>
    <property type="match status" value="2"/>
</dbReference>
<feature type="coiled-coil region" evidence="21">
    <location>
        <begin position="930"/>
        <end position="957"/>
    </location>
</feature>
<dbReference type="Pfam" id="PF00225">
    <property type="entry name" value="Kinesin"/>
    <property type="match status" value="1"/>
</dbReference>
<feature type="region of interest" description="Disordered" evidence="22">
    <location>
        <begin position="1491"/>
        <end position="1534"/>
    </location>
</feature>
<dbReference type="InterPro" id="IPR001752">
    <property type="entry name" value="Kinesin_motor_dom"/>
</dbReference>
<feature type="region of interest" description="Disordered" evidence="22">
    <location>
        <begin position="1627"/>
        <end position="1648"/>
    </location>
</feature>
<keyword evidence="21" id="KW-0175">Coiled coil</keyword>
<dbReference type="GO" id="GO:0003677">
    <property type="term" value="F:DNA binding"/>
    <property type="evidence" value="ECO:0007669"/>
    <property type="project" value="UniProtKB-KW"/>
</dbReference>
<keyword evidence="11" id="KW-0067">ATP-binding</keyword>
<dbReference type="PaxDb" id="10029-XP_007614337.1"/>
<feature type="compositionally biased region" description="Basic and acidic residues" evidence="22">
    <location>
        <begin position="19"/>
        <end position="36"/>
    </location>
</feature>
<sequence>METEQPEETFPNTETNGEFGKRPAEDMEEEQAFKRSRNTDEMVELRILLQSKNAGAVIGKGGKNIKALRTDYQHYKGSDFDCELRLLIHQSLAGGIIGVKGAKIKELRENTQTTIKLFQECCPHSTDRVVLIGGKPDRVVECIKIILDLISESPIKGRAQPYDPNFYDETYDYGGFTMMFDDRRGRPVGFPMRGRGGFDRMPPGRAGRPMPPARRDYDDMSPRRGPPPPPPGRGGRGGSRARNLPLPPPPPPRGGDLMAYDRRGRPGDRYDGMVGFSADETWDSAIDTWSPSEWQMAYEPQGGSGYGGRGSYGDLGGPIITTQVTIPKDLAGSIIGKGGQRIKQIRHESGASIKIDEPLEGSEDRIITITGTQDQIQNAQYLLQNRNHGIPVTSASYYATVTLDEVRDIFRSDTAVPMPLLEERHRILNETGKILLEKFGGSFLNCVQKSEKSAQKLMRLVVENFPSYRDEAQFEGKRISFYKRAQILVADTWSVLEGKGDGCFEDISSITMFADYRLPQILVYLGALKYSDDLLKRLHRASVVEDQKGIIPRAIQEIFQSISENPSIDFKIKVSYIEVYKEDLRDLLELETSMKDLHIREDDKGNTVIVGAKECQVESADEVMSLLESGNAARHTSTTQMNEHSSRSHAIFTISIYQAEKSTEAAENGEWHSHRHIVSKFHFVDLAGSERVTKTGNTGERFKESIQINSGLLALGNVISALGDPRRKSAHIPYRDAKITRLLKDSLGGSAKTVMITCVSPSSADFDESLNSLKYANRARNIRNKPTLNFSPESDRMDEMEFEIKLLREALQSHQASISQTSQTPSEGSSDQNRIHSLEEQVAQLQEECLGYQDCIEQAFTFLVDLKDAVRLNQKQQHKLQEWFSRTQEVRKSVLTPFPGHQGVGNLEEGPQHVTVLQLKRELKKYQCAVAADQVMLTQKELEVEELRNQVQLMVQENKGHAVSLKEAQKANRLQVYSSPPMYSLDQVFDGFQARSQMLMGHLEEQDEVVHCQFSDNSEDEESEGQDKSRISTTAVQGVKVCVLTPPQQCNNAKSVSRQYSLKVTKLEHEAEQARVELTETRKQLQELERKDLSDVALKVKLQKEFRRKMDAAKLRVQVLQKKHQDSKKLASLSIQSEKRASELEQSVGHLKNQKVQLQRRLREESEKKKHLDAELKRDQQKIKELQLKTGQGDGLNTKAEDLDGFNSDRRTGPFRSVDQLQKLDEQKKWLDEEVEKVLNQRQELEQLEEELKKREAIVSKKEALLQEKSHLENKRLRSSQDLSTDSLKISARLNLLEQELSDKSLKLESSTTEEKMKISEQVQALQKERDQLQRQRNAVDEKLASGRVLSPKEEHLLFQLEEGIEALEAAIEFKSESIQNRQDSLRASMQSLSRSEAEVLEKLVCLNITEIRAILFKYFNKVINLREAERKLQLQNKEMKMKVLERDSLVHELESALEHLRLQCDRRLTLQQKEQEQRLQLLLHHFRARDAGDGVPNPEEAAGLAGEPKWASGTENAKLNGREREVEDSSSSLKTAALAPQVLEGSPEAALPVGGSLAPPSGRVLSNADNPEERPVPHSQSPPPSQFQPGKDPGQLQGVKPVKLCRRELRQISALELSLRRSSVGAGVLSVTADSLEAPEETNDSKA</sequence>